<evidence type="ECO:0000256" key="1">
    <source>
        <dbReference type="SAM" id="Phobius"/>
    </source>
</evidence>
<dbReference type="EMBL" id="KZ679679">
    <property type="protein sequence ID" value="PTB56162.1"/>
    <property type="molecule type" value="Genomic_DNA"/>
</dbReference>
<keyword evidence="1" id="KW-1133">Transmembrane helix</keyword>
<protein>
    <submittedName>
        <fullName evidence="2">Uncharacterized protein</fullName>
    </submittedName>
</protein>
<organism evidence="2 3">
    <name type="scientific">Trichoderma harzianum CBS 226.95</name>
    <dbReference type="NCBI Taxonomy" id="983964"/>
    <lineage>
        <taxon>Eukaryota</taxon>
        <taxon>Fungi</taxon>
        <taxon>Dikarya</taxon>
        <taxon>Ascomycota</taxon>
        <taxon>Pezizomycotina</taxon>
        <taxon>Sordariomycetes</taxon>
        <taxon>Hypocreomycetidae</taxon>
        <taxon>Hypocreales</taxon>
        <taxon>Hypocreaceae</taxon>
        <taxon>Trichoderma</taxon>
    </lineage>
</organism>
<name>A0A2T4AGN0_TRIHA</name>
<keyword evidence="1" id="KW-0472">Membrane</keyword>
<keyword evidence="3" id="KW-1185">Reference proteome</keyword>
<sequence length="74" mass="8263">MGPCFLLFSPPPFGAGRPSPLWFPKTFFFFESFGVRFWAGLLNVVGEPSITFFVLGCCRTACLSLGPYFFILVI</sequence>
<dbReference type="Proteomes" id="UP000241690">
    <property type="component" value="Unassembled WGS sequence"/>
</dbReference>
<dbReference type="RefSeq" id="XP_024775839.1">
    <property type="nucleotide sequence ID" value="XM_024915004.1"/>
</dbReference>
<accession>A0A2T4AGN0</accession>
<dbReference type="AlphaFoldDB" id="A0A2T4AGN0"/>
<keyword evidence="1" id="KW-0812">Transmembrane</keyword>
<reference evidence="2 3" key="1">
    <citation type="submission" date="2016-07" db="EMBL/GenBank/DDBJ databases">
        <title>Multiple horizontal gene transfer events from other fungi enriched the ability of initially mycotrophic Trichoderma (Ascomycota) to feed on dead plant biomass.</title>
        <authorList>
            <consortium name="DOE Joint Genome Institute"/>
            <person name="Aerts A."/>
            <person name="Atanasova L."/>
            <person name="Chenthamara K."/>
            <person name="Zhang J."/>
            <person name="Grujic M."/>
            <person name="Henrissat B."/>
            <person name="Kuo A."/>
            <person name="Salamov A."/>
            <person name="Lipzen A."/>
            <person name="Labutti K."/>
            <person name="Barry K."/>
            <person name="Miao Y."/>
            <person name="Rahimi M.J."/>
            <person name="Shen Q."/>
            <person name="Grigoriev I.V."/>
            <person name="Kubicek C.P."/>
            <person name="Druzhinina I.S."/>
        </authorList>
    </citation>
    <scope>NUCLEOTIDE SEQUENCE [LARGE SCALE GENOMIC DNA]</scope>
    <source>
        <strain evidence="2 3">CBS 226.95</strain>
    </source>
</reference>
<evidence type="ECO:0000313" key="3">
    <source>
        <dbReference type="Proteomes" id="UP000241690"/>
    </source>
</evidence>
<evidence type="ECO:0000313" key="2">
    <source>
        <dbReference type="EMBL" id="PTB56162.1"/>
    </source>
</evidence>
<dbReference type="GeneID" id="36623570"/>
<feature type="transmembrane region" description="Helical" evidence="1">
    <location>
        <begin position="50"/>
        <end position="73"/>
    </location>
</feature>
<gene>
    <name evidence="2" type="ORF">M431DRAFT_419486</name>
</gene>
<proteinExistence type="predicted"/>